<evidence type="ECO:0000313" key="2">
    <source>
        <dbReference type="EMBL" id="KAA0043060.1"/>
    </source>
</evidence>
<feature type="region of interest" description="Disordered" evidence="1">
    <location>
        <begin position="87"/>
        <end position="107"/>
    </location>
</feature>
<gene>
    <name evidence="3" type="ORF">E5676_scaffold80804G00030</name>
    <name evidence="2" type="ORF">E6C27_scaffold43429G00030</name>
</gene>
<accession>A0A5A7TIA5</accession>
<proteinExistence type="predicted"/>
<name>A0A5A7TIA5_CUCMM</name>
<evidence type="ECO:0000313" key="3">
    <source>
        <dbReference type="EMBL" id="TYK19876.1"/>
    </source>
</evidence>
<sequence>MKIHRKMVRNFSSNLRRFILITLSQADREDRAKVTPHMISERIRELFECTAIVIAKEKHKDGSAHFHVAVLNQNASRHTAAKLIRKKFPGRGPGQYEKEGRPSESETLEGDVLNRLRNHKEWSHVLKDPELERHLWAKHNLVQELWYHLQSERNRETRLMEGIANYLWARKAWELPLYTPTERKIFLYRLARRKPRSGWSDS</sequence>
<protein>
    <submittedName>
        <fullName evidence="2">Uncharacterized protein</fullName>
    </submittedName>
</protein>
<organism evidence="2 4">
    <name type="scientific">Cucumis melo var. makuwa</name>
    <name type="common">Oriental melon</name>
    <dbReference type="NCBI Taxonomy" id="1194695"/>
    <lineage>
        <taxon>Eukaryota</taxon>
        <taxon>Viridiplantae</taxon>
        <taxon>Streptophyta</taxon>
        <taxon>Embryophyta</taxon>
        <taxon>Tracheophyta</taxon>
        <taxon>Spermatophyta</taxon>
        <taxon>Magnoliopsida</taxon>
        <taxon>eudicotyledons</taxon>
        <taxon>Gunneridae</taxon>
        <taxon>Pentapetalae</taxon>
        <taxon>rosids</taxon>
        <taxon>fabids</taxon>
        <taxon>Cucurbitales</taxon>
        <taxon>Cucurbitaceae</taxon>
        <taxon>Benincaseae</taxon>
        <taxon>Cucumis</taxon>
    </lineage>
</organism>
<dbReference type="EMBL" id="SSTD01006486">
    <property type="protein sequence ID" value="TYK19876.1"/>
    <property type="molecule type" value="Genomic_DNA"/>
</dbReference>
<evidence type="ECO:0000313" key="5">
    <source>
        <dbReference type="Proteomes" id="UP000321947"/>
    </source>
</evidence>
<dbReference type="AlphaFoldDB" id="A0A5A7TIA5"/>
<dbReference type="EMBL" id="SSTE01015741">
    <property type="protein sequence ID" value="KAA0043060.1"/>
    <property type="molecule type" value="Genomic_DNA"/>
</dbReference>
<evidence type="ECO:0000313" key="4">
    <source>
        <dbReference type="Proteomes" id="UP000321393"/>
    </source>
</evidence>
<dbReference type="Proteomes" id="UP000321393">
    <property type="component" value="Unassembled WGS sequence"/>
</dbReference>
<dbReference type="Proteomes" id="UP000321947">
    <property type="component" value="Unassembled WGS sequence"/>
</dbReference>
<reference evidence="4 5" key="1">
    <citation type="submission" date="2019-08" db="EMBL/GenBank/DDBJ databases">
        <title>Draft genome sequences of two oriental melons (Cucumis melo L. var makuwa).</title>
        <authorList>
            <person name="Kwon S.-Y."/>
        </authorList>
    </citation>
    <scope>NUCLEOTIDE SEQUENCE [LARGE SCALE GENOMIC DNA]</scope>
    <source>
        <strain evidence="5">cv. Chang Bougi</strain>
        <strain evidence="4">cv. SW 3</strain>
        <tissue evidence="2">Leaf</tissue>
    </source>
</reference>
<dbReference type="OrthoDB" id="1306665at2759"/>
<comment type="caution">
    <text evidence="2">The sequence shown here is derived from an EMBL/GenBank/DDBJ whole genome shotgun (WGS) entry which is preliminary data.</text>
</comment>
<evidence type="ECO:0000256" key="1">
    <source>
        <dbReference type="SAM" id="MobiDB-lite"/>
    </source>
</evidence>